<comment type="similarity">
    <text evidence="2 10">Belongs to the glycosyl hydrolase 1 family.</text>
</comment>
<comment type="caution">
    <text evidence="11">The sequence shown here is derived from an EMBL/GenBank/DDBJ whole genome shotgun (WGS) entry which is preliminary data.</text>
</comment>
<evidence type="ECO:0000256" key="6">
    <source>
        <dbReference type="ARBA" id="ARBA00023277"/>
    </source>
</evidence>
<evidence type="ECO:0000313" key="11">
    <source>
        <dbReference type="EMBL" id="MCE4556668.1"/>
    </source>
</evidence>
<evidence type="ECO:0000256" key="9">
    <source>
        <dbReference type="PROSITE-ProRule" id="PRU10055"/>
    </source>
</evidence>
<keyword evidence="12" id="KW-1185">Reference proteome</keyword>
<organism evidence="11 12">
    <name type="scientific">Pelomonas cellulosilytica</name>
    <dbReference type="NCBI Taxonomy" id="2906762"/>
    <lineage>
        <taxon>Bacteria</taxon>
        <taxon>Pseudomonadati</taxon>
        <taxon>Pseudomonadota</taxon>
        <taxon>Betaproteobacteria</taxon>
        <taxon>Burkholderiales</taxon>
        <taxon>Sphaerotilaceae</taxon>
        <taxon>Roseateles</taxon>
    </lineage>
</organism>
<dbReference type="PROSITE" id="PS00653">
    <property type="entry name" value="GLYCOSYL_HYDROL_F1_2"/>
    <property type="match status" value="1"/>
</dbReference>
<dbReference type="InterPro" id="IPR017736">
    <property type="entry name" value="Glyco_hydro_1_beta-glucosidase"/>
</dbReference>
<keyword evidence="6" id="KW-0119">Carbohydrate metabolism</keyword>
<reference evidence="11 12" key="1">
    <citation type="submission" date="2021-12" db="EMBL/GenBank/DDBJ databases">
        <title>Genome seq of P8.</title>
        <authorList>
            <person name="Seo T."/>
        </authorList>
    </citation>
    <scope>NUCLEOTIDE SEQUENCE [LARGE SCALE GENOMIC DNA]</scope>
    <source>
        <strain evidence="11 12">P8</strain>
    </source>
</reference>
<dbReference type="EC" id="3.2.1.21" evidence="3 10"/>
<evidence type="ECO:0000256" key="5">
    <source>
        <dbReference type="ARBA" id="ARBA00023001"/>
    </source>
</evidence>
<dbReference type="InterPro" id="IPR017853">
    <property type="entry name" value="GH"/>
</dbReference>
<evidence type="ECO:0000313" key="12">
    <source>
        <dbReference type="Proteomes" id="UP001200741"/>
    </source>
</evidence>
<dbReference type="Gene3D" id="3.20.20.80">
    <property type="entry name" value="Glycosidases"/>
    <property type="match status" value="1"/>
</dbReference>
<dbReference type="RefSeq" id="WP_233373714.1">
    <property type="nucleotide sequence ID" value="NZ_JAJTWU010000008.1"/>
</dbReference>
<sequence length="462" mass="52191">MSSTSPAPASLADLVSPPADSAMRRSDFVFGCGTSSYQIEGAVHDDGRLESIWDRFSKTPGKVLRGETGDVACDHYHRLEEDLDIIQRLGVDAYRFSIAWPRVMDEAGRPNARGIDFYKRLLDGLGQRGIRAFVTLYHWDLPQHLEDRGGWLNRETAWRFADYADLMSRQLAGHGDVAAWTTHNEPWCAAYLGYGDGHHAPGLKSTRWAAQAMHHLLLGHGLALPALRANAPQAQHGIVVNMAPGYADSDTAADRDAAYLFETFQNRWALDPLLKGEYPAALWRYWKGSEPLVLDGDMDIIRRPIDYLGINFYSRAVLRSTGPDTVDWVRRDGVERTTMDWEVYPQGMQDLFEALKAEYANLPPIYVTENGMSSADEVQAGTVDDVQRQSYIKRHFAACSRAMHNGVDVRGYFIWSLMDNFEWAFGYERRFGLVHVDFETQKRTLKRSALAYADFLRERAAG</sequence>
<evidence type="ECO:0000256" key="7">
    <source>
        <dbReference type="ARBA" id="ARBA00023295"/>
    </source>
</evidence>
<evidence type="ECO:0000256" key="4">
    <source>
        <dbReference type="ARBA" id="ARBA00022801"/>
    </source>
</evidence>
<dbReference type="NCBIfam" id="TIGR03356">
    <property type="entry name" value="BGL"/>
    <property type="match status" value="1"/>
</dbReference>
<evidence type="ECO:0000256" key="8">
    <source>
        <dbReference type="ARBA" id="ARBA00023326"/>
    </source>
</evidence>
<dbReference type="Pfam" id="PF00232">
    <property type="entry name" value="Glyco_hydro_1"/>
    <property type="match status" value="1"/>
</dbReference>
<proteinExistence type="inferred from homology"/>
<keyword evidence="8" id="KW-0624">Polysaccharide degradation</keyword>
<evidence type="ECO:0000256" key="2">
    <source>
        <dbReference type="ARBA" id="ARBA00010838"/>
    </source>
</evidence>
<evidence type="ECO:0000256" key="10">
    <source>
        <dbReference type="RuleBase" id="RU361175"/>
    </source>
</evidence>
<accession>A0ABS8XZD6</accession>
<dbReference type="SUPFAM" id="SSF51445">
    <property type="entry name" value="(Trans)glycosidases"/>
    <property type="match status" value="1"/>
</dbReference>
<dbReference type="InterPro" id="IPR033132">
    <property type="entry name" value="GH_1_N_CS"/>
</dbReference>
<dbReference type="EMBL" id="JAJTWU010000008">
    <property type="protein sequence ID" value="MCE4556668.1"/>
    <property type="molecule type" value="Genomic_DNA"/>
</dbReference>
<dbReference type="PRINTS" id="PR00131">
    <property type="entry name" value="GLHYDRLASE1"/>
</dbReference>
<dbReference type="InterPro" id="IPR018120">
    <property type="entry name" value="Glyco_hydro_1_AS"/>
</dbReference>
<dbReference type="PANTHER" id="PTHR10353">
    <property type="entry name" value="GLYCOSYL HYDROLASE"/>
    <property type="match status" value="1"/>
</dbReference>
<dbReference type="InterPro" id="IPR001360">
    <property type="entry name" value="Glyco_hydro_1"/>
</dbReference>
<keyword evidence="7 10" id="KW-0326">Glycosidase</keyword>
<gene>
    <name evidence="11" type="ORF">LXT13_19905</name>
</gene>
<dbReference type="Proteomes" id="UP001200741">
    <property type="component" value="Unassembled WGS sequence"/>
</dbReference>
<dbReference type="PROSITE" id="PS00572">
    <property type="entry name" value="GLYCOSYL_HYDROL_F1_1"/>
    <property type="match status" value="1"/>
</dbReference>
<evidence type="ECO:0000256" key="1">
    <source>
        <dbReference type="ARBA" id="ARBA00000448"/>
    </source>
</evidence>
<feature type="active site" description="Nucleophile" evidence="9">
    <location>
        <position position="369"/>
    </location>
</feature>
<keyword evidence="5" id="KW-0136">Cellulose degradation</keyword>
<comment type="catalytic activity">
    <reaction evidence="1 10">
        <text>Hydrolysis of terminal, non-reducing beta-D-glucosyl residues with release of beta-D-glucose.</text>
        <dbReference type="EC" id="3.2.1.21"/>
    </reaction>
</comment>
<dbReference type="PANTHER" id="PTHR10353:SF36">
    <property type="entry name" value="LP05116P"/>
    <property type="match status" value="1"/>
</dbReference>
<name>A0ABS8XZD6_9BURK</name>
<dbReference type="GO" id="GO:0008422">
    <property type="term" value="F:beta-glucosidase activity"/>
    <property type="evidence" value="ECO:0007669"/>
    <property type="project" value="UniProtKB-EC"/>
</dbReference>
<evidence type="ECO:0000256" key="3">
    <source>
        <dbReference type="ARBA" id="ARBA00012744"/>
    </source>
</evidence>
<keyword evidence="4 10" id="KW-0378">Hydrolase</keyword>
<protein>
    <recommendedName>
        <fullName evidence="3 10">Beta-glucosidase</fullName>
        <ecNumber evidence="3 10">3.2.1.21</ecNumber>
    </recommendedName>
</protein>